<dbReference type="Gene3D" id="3.40.30.10">
    <property type="entry name" value="Glutaredoxin"/>
    <property type="match status" value="1"/>
</dbReference>
<evidence type="ECO:0000259" key="1">
    <source>
        <dbReference type="Pfam" id="PF01323"/>
    </source>
</evidence>
<feature type="domain" description="DSBA-like thioredoxin" evidence="1">
    <location>
        <begin position="3"/>
        <end position="81"/>
    </location>
</feature>
<reference evidence="3" key="1">
    <citation type="submission" date="2025-08" db="UniProtKB">
        <authorList>
            <consortium name="RefSeq"/>
        </authorList>
    </citation>
    <scope>IDENTIFICATION</scope>
</reference>
<organism evidence="2 3">
    <name type="scientific">Priapulus caudatus</name>
    <name type="common">Priapulid worm</name>
    <dbReference type="NCBI Taxonomy" id="37621"/>
    <lineage>
        <taxon>Eukaryota</taxon>
        <taxon>Metazoa</taxon>
        <taxon>Ecdysozoa</taxon>
        <taxon>Scalidophora</taxon>
        <taxon>Priapulida</taxon>
        <taxon>Priapulimorpha</taxon>
        <taxon>Priapulimorphida</taxon>
        <taxon>Priapulidae</taxon>
        <taxon>Priapulus</taxon>
    </lineage>
</organism>
<dbReference type="InterPro" id="IPR036249">
    <property type="entry name" value="Thioredoxin-like_sf"/>
</dbReference>
<accession>A0ABM1E9P8</accession>
<keyword evidence="2" id="KW-1185">Reference proteome</keyword>
<proteinExistence type="predicted"/>
<name>A0ABM1E9P8_PRICU</name>
<sequence length="106" mass="11645">MQELIFKGYFTDGIYPGTVNLVKLAGSCGLDKSAVKKYITDAPTLEAVREKARDASRKGVSGVPMFYMNGQPLFSGAQDKSCFVNMFQVIAEKYPYAGRTSQEKST</sequence>
<evidence type="ECO:0000313" key="2">
    <source>
        <dbReference type="Proteomes" id="UP000695022"/>
    </source>
</evidence>
<dbReference type="Proteomes" id="UP000695022">
    <property type="component" value="Unplaced"/>
</dbReference>
<evidence type="ECO:0000313" key="3">
    <source>
        <dbReference type="RefSeq" id="XP_014668919.1"/>
    </source>
</evidence>
<protein>
    <submittedName>
        <fullName evidence="3">Uncharacterized protein LOC106810151</fullName>
    </submittedName>
</protein>
<dbReference type="RefSeq" id="XP_014668919.1">
    <property type="nucleotide sequence ID" value="XM_014813433.1"/>
</dbReference>
<dbReference type="Pfam" id="PF01323">
    <property type="entry name" value="DSBA"/>
    <property type="match status" value="1"/>
</dbReference>
<gene>
    <name evidence="3" type="primary">LOC106810151</name>
</gene>
<dbReference type="InterPro" id="IPR001853">
    <property type="entry name" value="DSBA-like_thioredoxin_dom"/>
</dbReference>
<dbReference type="GeneID" id="106810151"/>
<dbReference type="SUPFAM" id="SSF52833">
    <property type="entry name" value="Thioredoxin-like"/>
    <property type="match status" value="1"/>
</dbReference>